<protein>
    <submittedName>
        <fullName evidence="1">Phosphoglycerate mutase family protein-like protein</fullName>
    </submittedName>
</protein>
<dbReference type="InterPro" id="IPR013078">
    <property type="entry name" value="His_Pase_superF_clade-1"/>
</dbReference>
<accession>A0A6A5WU93</accession>
<dbReference type="SUPFAM" id="SSF53254">
    <property type="entry name" value="Phosphoglycerate mutase-like"/>
    <property type="match status" value="1"/>
</dbReference>
<dbReference type="SMART" id="SM00855">
    <property type="entry name" value="PGAM"/>
    <property type="match status" value="1"/>
</dbReference>
<gene>
    <name evidence="1" type="ORF">P154DRAFT_617654</name>
</gene>
<dbReference type="CDD" id="cd07067">
    <property type="entry name" value="HP_PGM_like"/>
    <property type="match status" value="1"/>
</dbReference>
<reference evidence="1" key="1">
    <citation type="journal article" date="2020" name="Stud. Mycol.">
        <title>101 Dothideomycetes genomes: a test case for predicting lifestyles and emergence of pathogens.</title>
        <authorList>
            <person name="Haridas S."/>
            <person name="Albert R."/>
            <person name="Binder M."/>
            <person name="Bloem J."/>
            <person name="Labutti K."/>
            <person name="Salamov A."/>
            <person name="Andreopoulos B."/>
            <person name="Baker S."/>
            <person name="Barry K."/>
            <person name="Bills G."/>
            <person name="Bluhm B."/>
            <person name="Cannon C."/>
            <person name="Castanera R."/>
            <person name="Culley D."/>
            <person name="Daum C."/>
            <person name="Ezra D."/>
            <person name="Gonzalez J."/>
            <person name="Henrissat B."/>
            <person name="Kuo A."/>
            <person name="Liang C."/>
            <person name="Lipzen A."/>
            <person name="Lutzoni F."/>
            <person name="Magnuson J."/>
            <person name="Mondo S."/>
            <person name="Nolan M."/>
            <person name="Ohm R."/>
            <person name="Pangilinan J."/>
            <person name="Park H.-J."/>
            <person name="Ramirez L."/>
            <person name="Alfaro M."/>
            <person name="Sun H."/>
            <person name="Tritt A."/>
            <person name="Yoshinaga Y."/>
            <person name="Zwiers L.-H."/>
            <person name="Turgeon B."/>
            <person name="Goodwin S."/>
            <person name="Spatafora J."/>
            <person name="Crous P."/>
            <person name="Grigoriev I."/>
        </authorList>
    </citation>
    <scope>NUCLEOTIDE SEQUENCE</scope>
    <source>
        <strain evidence="1">CBS 123094</strain>
    </source>
</reference>
<dbReference type="GO" id="GO:0016791">
    <property type="term" value="F:phosphatase activity"/>
    <property type="evidence" value="ECO:0007669"/>
    <property type="project" value="TreeGrafter"/>
</dbReference>
<evidence type="ECO:0000313" key="2">
    <source>
        <dbReference type="Proteomes" id="UP000799779"/>
    </source>
</evidence>
<keyword evidence="2" id="KW-1185">Reference proteome</keyword>
<dbReference type="AlphaFoldDB" id="A0A6A5WU93"/>
<dbReference type="InterPro" id="IPR050275">
    <property type="entry name" value="PGM_Phosphatase"/>
</dbReference>
<sequence length="260" mass="29492">MPPRLYLVRHAEGEHNATVTCILVNPLCHIDPPQRNFQFRDLILTSKGQSQCATLRSTFPYHDEIDLVLSSPQRRAIQTAVLSFGPILARNEVKYMALPLAQEVSDMGCDTGFPKDELEALIPGLFEGSDLRFDVEKIVRGVDGVPKGWNVKTGYYAYTREAISQRASDLRSWLFQRSEDKIILVTHGAFLHFLTEDWDVDDPLSGTAYNHCEVRIFDFKETSTAKEAHLIETKESKETRGANEKEKDEHVLEELTAIVK</sequence>
<dbReference type="GO" id="GO:0005737">
    <property type="term" value="C:cytoplasm"/>
    <property type="evidence" value="ECO:0007669"/>
    <property type="project" value="TreeGrafter"/>
</dbReference>
<evidence type="ECO:0000313" key="1">
    <source>
        <dbReference type="EMBL" id="KAF2003781.1"/>
    </source>
</evidence>
<dbReference type="InterPro" id="IPR029033">
    <property type="entry name" value="His_PPase_superfam"/>
</dbReference>
<name>A0A6A5WU93_9PLEO</name>
<dbReference type="OrthoDB" id="496981at2759"/>
<organism evidence="1 2">
    <name type="scientific">Amniculicola lignicola CBS 123094</name>
    <dbReference type="NCBI Taxonomy" id="1392246"/>
    <lineage>
        <taxon>Eukaryota</taxon>
        <taxon>Fungi</taxon>
        <taxon>Dikarya</taxon>
        <taxon>Ascomycota</taxon>
        <taxon>Pezizomycotina</taxon>
        <taxon>Dothideomycetes</taxon>
        <taxon>Pleosporomycetidae</taxon>
        <taxon>Pleosporales</taxon>
        <taxon>Amniculicolaceae</taxon>
        <taxon>Amniculicola</taxon>
    </lineage>
</organism>
<dbReference type="PANTHER" id="PTHR48100">
    <property type="entry name" value="BROAD-SPECIFICITY PHOSPHATASE YOR283W-RELATED"/>
    <property type="match status" value="1"/>
</dbReference>
<dbReference type="Gene3D" id="3.40.50.1240">
    <property type="entry name" value="Phosphoglycerate mutase-like"/>
    <property type="match status" value="1"/>
</dbReference>
<dbReference type="PANTHER" id="PTHR48100:SF54">
    <property type="entry name" value="PHOSPHATASE SPAC5H10.03-RELATED"/>
    <property type="match status" value="1"/>
</dbReference>
<dbReference type="Proteomes" id="UP000799779">
    <property type="component" value="Unassembled WGS sequence"/>
</dbReference>
<dbReference type="Pfam" id="PF00300">
    <property type="entry name" value="His_Phos_1"/>
    <property type="match status" value="1"/>
</dbReference>
<dbReference type="EMBL" id="ML977571">
    <property type="protein sequence ID" value="KAF2003781.1"/>
    <property type="molecule type" value="Genomic_DNA"/>
</dbReference>
<proteinExistence type="predicted"/>